<keyword evidence="5" id="KW-1185">Reference proteome</keyword>
<name>A0AAF0EYE3_9BASI</name>
<reference evidence="4" key="1">
    <citation type="submission" date="2023-03" db="EMBL/GenBank/DDBJ databases">
        <title>Mating type loci evolution in Malassezia.</title>
        <authorList>
            <person name="Coelho M.A."/>
        </authorList>
    </citation>
    <scope>NUCLEOTIDE SEQUENCE</scope>
    <source>
        <strain evidence="4">CBS 11721</strain>
    </source>
</reference>
<dbReference type="GO" id="GO:0051879">
    <property type="term" value="F:Hsp90 protein binding"/>
    <property type="evidence" value="ECO:0007669"/>
    <property type="project" value="TreeGrafter"/>
</dbReference>
<dbReference type="PROSITE" id="PS50005">
    <property type="entry name" value="TPR"/>
    <property type="match status" value="1"/>
</dbReference>
<evidence type="ECO:0000313" key="4">
    <source>
        <dbReference type="EMBL" id="WFD36754.1"/>
    </source>
</evidence>
<dbReference type="SMART" id="SM00028">
    <property type="entry name" value="TPR"/>
    <property type="match status" value="3"/>
</dbReference>
<dbReference type="InterPro" id="IPR013105">
    <property type="entry name" value="TPR_2"/>
</dbReference>
<evidence type="ECO:0000256" key="2">
    <source>
        <dbReference type="ARBA" id="ARBA00022803"/>
    </source>
</evidence>
<evidence type="ECO:0000256" key="1">
    <source>
        <dbReference type="ARBA" id="ARBA00022737"/>
    </source>
</evidence>
<protein>
    <recommendedName>
        <fullName evidence="6">Translocation protein sec72</fullName>
    </recommendedName>
</protein>
<dbReference type="Pfam" id="PF07719">
    <property type="entry name" value="TPR_2"/>
    <property type="match status" value="1"/>
</dbReference>
<keyword evidence="2 3" id="KW-0802">TPR repeat</keyword>
<evidence type="ECO:0000256" key="3">
    <source>
        <dbReference type="PROSITE-ProRule" id="PRU00339"/>
    </source>
</evidence>
<dbReference type="InterPro" id="IPR019734">
    <property type="entry name" value="TPR_rpt"/>
</dbReference>
<dbReference type="Proteomes" id="UP001219933">
    <property type="component" value="Chromosome 5"/>
</dbReference>
<dbReference type="PANTHER" id="PTHR22904:SF523">
    <property type="entry name" value="STRESS-INDUCED-PHOSPHOPROTEIN 1"/>
    <property type="match status" value="1"/>
</dbReference>
<dbReference type="SUPFAM" id="SSF48452">
    <property type="entry name" value="TPR-like"/>
    <property type="match status" value="1"/>
</dbReference>
<dbReference type="Gene3D" id="1.25.40.10">
    <property type="entry name" value="Tetratricopeptide repeat domain"/>
    <property type="match status" value="1"/>
</dbReference>
<proteinExistence type="predicted"/>
<dbReference type="InterPro" id="IPR011990">
    <property type="entry name" value="TPR-like_helical_dom_sf"/>
</dbReference>
<evidence type="ECO:0000313" key="5">
    <source>
        <dbReference type="Proteomes" id="UP001219933"/>
    </source>
</evidence>
<dbReference type="AlphaFoldDB" id="A0AAF0EYE3"/>
<dbReference type="EMBL" id="CP119881">
    <property type="protein sequence ID" value="WFD36754.1"/>
    <property type="molecule type" value="Genomic_DNA"/>
</dbReference>
<feature type="repeat" description="TPR" evidence="3">
    <location>
        <begin position="157"/>
        <end position="190"/>
    </location>
</feature>
<evidence type="ECO:0008006" key="6">
    <source>
        <dbReference type="Google" id="ProtNLM"/>
    </source>
</evidence>
<organism evidence="4 5">
    <name type="scientific">Malassezia cuniculi</name>
    <dbReference type="NCBI Taxonomy" id="948313"/>
    <lineage>
        <taxon>Eukaryota</taxon>
        <taxon>Fungi</taxon>
        <taxon>Dikarya</taxon>
        <taxon>Basidiomycota</taxon>
        <taxon>Ustilaginomycotina</taxon>
        <taxon>Malasseziomycetes</taxon>
        <taxon>Malasseziales</taxon>
        <taxon>Malasseziaceae</taxon>
        <taxon>Malassezia</taxon>
    </lineage>
</organism>
<accession>A0AAF0EYE3</accession>
<gene>
    <name evidence="4" type="ORF">MCUN1_003641</name>
</gene>
<dbReference type="PANTHER" id="PTHR22904">
    <property type="entry name" value="TPR REPEAT CONTAINING PROTEIN"/>
    <property type="match status" value="1"/>
</dbReference>
<keyword evidence="1" id="KW-0677">Repeat</keyword>
<sequence>MGDPRADDVEGDPVLVAVDGNETFEFSVDMDKGTVSAPTRDVTVLNLLARWVRLLPPEAPFPPPPHIIQGKISQAVTQAKEAGNNCFRKKDLSSAIQAYSMAIAMSLDRPLWESSNVVAEELSVCLANRSAAYAAANAYIEALCDADAAIQLRRNWSKGHFRKGKALAGLHRYAEARAAFQLGLQFDPDNV</sequence>